<dbReference type="SUPFAM" id="SSF47413">
    <property type="entry name" value="lambda repressor-like DNA-binding domains"/>
    <property type="match status" value="1"/>
</dbReference>
<dbReference type="CDD" id="cd00093">
    <property type="entry name" value="HTH_XRE"/>
    <property type="match status" value="1"/>
</dbReference>
<sequence>MQQDIDIARILRKVRDLYGYTLEGVAYGLGKSTEGYRKYEAGQTDPTFKTLQRLARFYDLTVVQLIAFDEESMIQIMAKIRTQQKNR</sequence>
<dbReference type="SMART" id="SM00530">
    <property type="entry name" value="HTH_XRE"/>
    <property type="match status" value="1"/>
</dbReference>
<keyword evidence="3" id="KW-1185">Reference proteome</keyword>
<gene>
    <name evidence="2" type="ORF">EHT87_25970</name>
</gene>
<protein>
    <submittedName>
        <fullName evidence="2">XRE family transcriptional regulator</fullName>
    </submittedName>
</protein>
<organism evidence="2 3">
    <name type="scientific">Larkinella knui</name>
    <dbReference type="NCBI Taxonomy" id="2025310"/>
    <lineage>
        <taxon>Bacteria</taxon>
        <taxon>Pseudomonadati</taxon>
        <taxon>Bacteroidota</taxon>
        <taxon>Cytophagia</taxon>
        <taxon>Cytophagales</taxon>
        <taxon>Spirosomataceae</taxon>
        <taxon>Larkinella</taxon>
    </lineage>
</organism>
<comment type="caution">
    <text evidence="2">The sequence shown here is derived from an EMBL/GenBank/DDBJ whole genome shotgun (WGS) entry which is preliminary data.</text>
</comment>
<dbReference type="Proteomes" id="UP000274271">
    <property type="component" value="Unassembled WGS sequence"/>
</dbReference>
<evidence type="ECO:0000259" key="1">
    <source>
        <dbReference type="PROSITE" id="PS50943"/>
    </source>
</evidence>
<dbReference type="RefSeq" id="WP_124909727.1">
    <property type="nucleotide sequence ID" value="NZ_RQJP01000006.1"/>
</dbReference>
<evidence type="ECO:0000313" key="3">
    <source>
        <dbReference type="Proteomes" id="UP000274271"/>
    </source>
</evidence>
<dbReference type="Gene3D" id="1.10.260.40">
    <property type="entry name" value="lambda repressor-like DNA-binding domains"/>
    <property type="match status" value="1"/>
</dbReference>
<name>A0A3P1CBH5_9BACT</name>
<dbReference type="InterPro" id="IPR001387">
    <property type="entry name" value="Cro/C1-type_HTH"/>
</dbReference>
<proteinExistence type="predicted"/>
<dbReference type="EMBL" id="RQJP01000006">
    <property type="protein sequence ID" value="RRB10615.1"/>
    <property type="molecule type" value="Genomic_DNA"/>
</dbReference>
<dbReference type="InterPro" id="IPR010982">
    <property type="entry name" value="Lambda_DNA-bd_dom_sf"/>
</dbReference>
<accession>A0A3P1CBH5</accession>
<dbReference type="AlphaFoldDB" id="A0A3P1CBH5"/>
<feature type="domain" description="HTH cro/C1-type" evidence="1">
    <location>
        <begin position="11"/>
        <end position="65"/>
    </location>
</feature>
<dbReference type="Pfam" id="PF01381">
    <property type="entry name" value="HTH_3"/>
    <property type="match status" value="1"/>
</dbReference>
<dbReference type="GO" id="GO:0003677">
    <property type="term" value="F:DNA binding"/>
    <property type="evidence" value="ECO:0007669"/>
    <property type="project" value="InterPro"/>
</dbReference>
<dbReference type="PROSITE" id="PS50943">
    <property type="entry name" value="HTH_CROC1"/>
    <property type="match status" value="1"/>
</dbReference>
<reference evidence="2 3" key="1">
    <citation type="submission" date="2018-11" db="EMBL/GenBank/DDBJ databases">
        <authorList>
            <person name="Zhou Z."/>
            <person name="Wang G."/>
        </authorList>
    </citation>
    <scope>NUCLEOTIDE SEQUENCE [LARGE SCALE GENOMIC DNA]</scope>
    <source>
        <strain evidence="2 3">KCTC42998</strain>
    </source>
</reference>
<dbReference type="OrthoDB" id="959646at2"/>
<evidence type="ECO:0000313" key="2">
    <source>
        <dbReference type="EMBL" id="RRB10615.1"/>
    </source>
</evidence>